<feature type="domain" description="RecX first three-helical" evidence="7">
    <location>
        <begin position="26"/>
        <end position="65"/>
    </location>
</feature>
<dbReference type="InterPro" id="IPR053924">
    <property type="entry name" value="RecX_HTH_2nd"/>
</dbReference>
<sequence>MPVSEAGKKRIERNAQLSDEQAFVEAREYALRLLDMRAYSSGVIAQKLALRGYQKHICEQVVSRLIAAKILDDNEYAQMLVRSLHESRGLSRRALRTELVKKKLSAQAITAALEQLDQTDEQNAARAVALKKARATMGLPYEVRLRRMVSQLARKGYGGATAFASAKWALSEVGEDCDAGEWD</sequence>
<dbReference type="AlphaFoldDB" id="A0A1D9MKM8"/>
<accession>A0A1D9MKM8</accession>
<dbReference type="OrthoDB" id="5244465at2"/>
<evidence type="ECO:0000259" key="6">
    <source>
        <dbReference type="Pfam" id="PF02631"/>
    </source>
</evidence>
<comment type="subcellular location">
    <subcellularLocation>
        <location evidence="1 5">Cytoplasm</location>
    </subcellularLocation>
</comment>
<dbReference type="PANTHER" id="PTHR33602">
    <property type="entry name" value="REGULATORY PROTEIN RECX FAMILY PROTEIN"/>
    <property type="match status" value="1"/>
</dbReference>
<reference evidence="8 9" key="1">
    <citation type="submission" date="2016-10" db="EMBL/GenBank/DDBJ databases">
        <title>Actinomyces aegypiusis sp. nov., isolated from the Aegypius monachus in Qinghai Tibet Plateau China.</title>
        <authorList>
            <person name="Wang Y."/>
        </authorList>
    </citation>
    <scope>NUCLEOTIDE SEQUENCE [LARGE SCALE GENOMIC DNA]</scope>
    <source>
        <strain evidence="8 9">VUL4_3</strain>
    </source>
</reference>
<evidence type="ECO:0000256" key="3">
    <source>
        <dbReference type="ARBA" id="ARBA00018111"/>
    </source>
</evidence>
<dbReference type="Pfam" id="PF02631">
    <property type="entry name" value="RecX_HTH2"/>
    <property type="match status" value="1"/>
</dbReference>
<dbReference type="PANTHER" id="PTHR33602:SF1">
    <property type="entry name" value="REGULATORY PROTEIN RECX FAMILY PROTEIN"/>
    <property type="match status" value="1"/>
</dbReference>
<protein>
    <recommendedName>
        <fullName evidence="3 5">Regulatory protein RecX</fullName>
    </recommendedName>
</protein>
<evidence type="ECO:0000256" key="4">
    <source>
        <dbReference type="ARBA" id="ARBA00022490"/>
    </source>
</evidence>
<organism evidence="8 9">
    <name type="scientific">Boudabousia tangfeifanii</name>
    <dbReference type="NCBI Taxonomy" id="1912795"/>
    <lineage>
        <taxon>Bacteria</taxon>
        <taxon>Bacillati</taxon>
        <taxon>Actinomycetota</taxon>
        <taxon>Actinomycetes</taxon>
        <taxon>Actinomycetales</taxon>
        <taxon>Actinomycetaceae</taxon>
        <taxon>Boudabousia</taxon>
    </lineage>
</organism>
<dbReference type="Pfam" id="PF21982">
    <property type="entry name" value="RecX_HTH1"/>
    <property type="match status" value="1"/>
</dbReference>
<comment type="similarity">
    <text evidence="2 5">Belongs to the RecX family.</text>
</comment>
<keyword evidence="9" id="KW-1185">Reference proteome</keyword>
<dbReference type="STRING" id="1912795.BK816_05800"/>
<dbReference type="GO" id="GO:0006282">
    <property type="term" value="P:regulation of DNA repair"/>
    <property type="evidence" value="ECO:0007669"/>
    <property type="project" value="UniProtKB-UniRule"/>
</dbReference>
<proteinExistence type="inferred from homology"/>
<dbReference type="InterPro" id="IPR036388">
    <property type="entry name" value="WH-like_DNA-bd_sf"/>
</dbReference>
<evidence type="ECO:0000256" key="2">
    <source>
        <dbReference type="ARBA" id="ARBA00009695"/>
    </source>
</evidence>
<name>A0A1D9MKM8_9ACTO</name>
<keyword evidence="4 5" id="KW-0963">Cytoplasm</keyword>
<comment type="function">
    <text evidence="5">Modulates RecA activity.</text>
</comment>
<dbReference type="Gene3D" id="1.10.10.10">
    <property type="entry name" value="Winged helix-like DNA-binding domain superfamily/Winged helix DNA-binding domain"/>
    <property type="match status" value="2"/>
</dbReference>
<dbReference type="InterPro" id="IPR003783">
    <property type="entry name" value="Regulatory_RecX"/>
</dbReference>
<feature type="domain" description="RecX second three-helical" evidence="6">
    <location>
        <begin position="72"/>
        <end position="113"/>
    </location>
</feature>
<evidence type="ECO:0000259" key="7">
    <source>
        <dbReference type="Pfam" id="PF21982"/>
    </source>
</evidence>
<dbReference type="RefSeq" id="WP_071164332.1">
    <property type="nucleotide sequence ID" value="NZ_CP017812.1"/>
</dbReference>
<evidence type="ECO:0000256" key="1">
    <source>
        <dbReference type="ARBA" id="ARBA00004496"/>
    </source>
</evidence>
<evidence type="ECO:0000313" key="8">
    <source>
        <dbReference type="EMBL" id="AOZ72867.1"/>
    </source>
</evidence>
<dbReference type="InterPro" id="IPR053926">
    <property type="entry name" value="RecX_HTH_1st"/>
</dbReference>
<dbReference type="EMBL" id="CP017812">
    <property type="protein sequence ID" value="AOZ72867.1"/>
    <property type="molecule type" value="Genomic_DNA"/>
</dbReference>
<dbReference type="HAMAP" id="MF_01114">
    <property type="entry name" value="RecX"/>
    <property type="match status" value="1"/>
</dbReference>
<evidence type="ECO:0000256" key="5">
    <source>
        <dbReference type="HAMAP-Rule" id="MF_01114"/>
    </source>
</evidence>
<dbReference type="KEGG" id="avu:BK816_05800"/>
<gene>
    <name evidence="5" type="primary">recX</name>
    <name evidence="8" type="ORF">BK816_05800</name>
</gene>
<dbReference type="GO" id="GO:0005737">
    <property type="term" value="C:cytoplasm"/>
    <property type="evidence" value="ECO:0007669"/>
    <property type="project" value="UniProtKB-SubCell"/>
</dbReference>
<evidence type="ECO:0000313" key="9">
    <source>
        <dbReference type="Proteomes" id="UP000176288"/>
    </source>
</evidence>
<dbReference type="Proteomes" id="UP000176288">
    <property type="component" value="Chromosome"/>
</dbReference>